<evidence type="ECO:0000313" key="3">
    <source>
        <dbReference type="Proteomes" id="UP001215151"/>
    </source>
</evidence>
<evidence type="ECO:0000256" key="1">
    <source>
        <dbReference type="SAM" id="MobiDB-lite"/>
    </source>
</evidence>
<dbReference type="InterPro" id="IPR032675">
    <property type="entry name" value="LRR_dom_sf"/>
</dbReference>
<comment type="caution">
    <text evidence="2">The sequence shown here is derived from an EMBL/GenBank/DDBJ whole genome shotgun (WGS) entry which is preliminary data.</text>
</comment>
<evidence type="ECO:0008006" key="4">
    <source>
        <dbReference type="Google" id="ProtNLM"/>
    </source>
</evidence>
<dbReference type="AlphaFoldDB" id="A0AAD7TP96"/>
<reference evidence="2" key="1">
    <citation type="submission" date="2022-11" db="EMBL/GenBank/DDBJ databases">
        <title>Genome Sequence of Cubamyces cubensis.</title>
        <authorList>
            <person name="Buettner E."/>
        </authorList>
    </citation>
    <scope>NUCLEOTIDE SEQUENCE</scope>
    <source>
        <strain evidence="2">MPL-01</strain>
    </source>
</reference>
<keyword evidence="3" id="KW-1185">Reference proteome</keyword>
<feature type="region of interest" description="Disordered" evidence="1">
    <location>
        <begin position="1"/>
        <end position="21"/>
    </location>
</feature>
<sequence length="578" mass="64845">MESSLSAQQDYDSNMNKLSQTSTPSATARCLAVPELQHLIYEMVLDDEDGLATLAILARTARCLQEVALNRLWDYQTSLVPLVKCFPAHLWAEKPGDDGVRTVKLLGEPKTEDWARVKFYASRIRTLSLNPPVGADTRWEGRLAGDVFITLRKALGSDPFLPNLDSFGWAQSSARWTEETHELAAFLLMLNPLVSSMDVVMAEWSKKSERAIVSALKAYGHDGSQLRSLKFKCSESPLIERAVLDLAKRQHHLLSLRYAWETAMPLNTIVHFSAMHQLREISIRADQKTTLKLSEDAIAGSRSFFPSLHLLSVHADTLALCERWLRMVQSPALDGISFVVDQPPAAPALQAFFASLVRDDRMRSKLRSLRFASTNPRTRGEAGQVVTSGTLEPLLRLSLTALQLEPGMPIDIDDAFVERMANAWPSIRTLELGAEWRREGLFSRVTIQGLIPLALRCEDLTKLALTFNTDTSAFDGRYDIGLRPLNGVSFDPWNHFVLGVGASMVYHQTNIAMLSSVLSDLCPGLRALQTAWDRAEGRGTDSGEWDSQEDEVETAWYQIGRYTKEMARIRRQERLWID</sequence>
<dbReference type="EMBL" id="JAPEVG010000307">
    <property type="protein sequence ID" value="KAJ8469060.1"/>
    <property type="molecule type" value="Genomic_DNA"/>
</dbReference>
<protein>
    <recommendedName>
        <fullName evidence="4">F-box domain-containing protein</fullName>
    </recommendedName>
</protein>
<dbReference type="Gene3D" id="3.80.10.10">
    <property type="entry name" value="Ribonuclease Inhibitor"/>
    <property type="match status" value="1"/>
</dbReference>
<gene>
    <name evidence="2" type="ORF">ONZ51_g9242</name>
</gene>
<accession>A0AAD7TP96</accession>
<name>A0AAD7TP96_9APHY</name>
<proteinExistence type="predicted"/>
<dbReference type="Proteomes" id="UP001215151">
    <property type="component" value="Unassembled WGS sequence"/>
</dbReference>
<organism evidence="2 3">
    <name type="scientific">Trametes cubensis</name>
    <dbReference type="NCBI Taxonomy" id="1111947"/>
    <lineage>
        <taxon>Eukaryota</taxon>
        <taxon>Fungi</taxon>
        <taxon>Dikarya</taxon>
        <taxon>Basidiomycota</taxon>
        <taxon>Agaricomycotina</taxon>
        <taxon>Agaricomycetes</taxon>
        <taxon>Polyporales</taxon>
        <taxon>Polyporaceae</taxon>
        <taxon>Trametes</taxon>
    </lineage>
</organism>
<evidence type="ECO:0000313" key="2">
    <source>
        <dbReference type="EMBL" id="KAJ8469060.1"/>
    </source>
</evidence>